<keyword evidence="1" id="KW-1133">Transmembrane helix</keyword>
<evidence type="ECO:0008006" key="4">
    <source>
        <dbReference type="Google" id="ProtNLM"/>
    </source>
</evidence>
<evidence type="ECO:0000313" key="3">
    <source>
        <dbReference type="Proteomes" id="UP000265801"/>
    </source>
</evidence>
<evidence type="ECO:0000313" key="2">
    <source>
        <dbReference type="EMBL" id="RIW32028.1"/>
    </source>
</evidence>
<proteinExistence type="predicted"/>
<dbReference type="EMBL" id="QXIR01000019">
    <property type="protein sequence ID" value="RIW32028.1"/>
    <property type="molecule type" value="Genomic_DNA"/>
</dbReference>
<dbReference type="AlphaFoldDB" id="A0A3A1QYS3"/>
<feature type="transmembrane region" description="Helical" evidence="1">
    <location>
        <begin position="70"/>
        <end position="87"/>
    </location>
</feature>
<accession>A0A3A1QYS3</accession>
<feature type="transmembrane region" description="Helical" evidence="1">
    <location>
        <begin position="12"/>
        <end position="31"/>
    </location>
</feature>
<keyword evidence="1" id="KW-0472">Membrane</keyword>
<evidence type="ECO:0000256" key="1">
    <source>
        <dbReference type="SAM" id="Phobius"/>
    </source>
</evidence>
<reference evidence="2 3" key="1">
    <citation type="submission" date="2018-09" db="EMBL/GenBank/DDBJ databases">
        <title>Bacillus saliacetes sp. nov., isolated from Thai shrimp paste (Ka-pi).</title>
        <authorList>
            <person name="Daroonpunt R."/>
            <person name="Tanasupawat S."/>
            <person name="Yiamsombut S."/>
        </authorList>
    </citation>
    <scope>NUCLEOTIDE SEQUENCE [LARGE SCALE GENOMIC DNA]</scope>
    <source>
        <strain evidence="2 3">SKP7-4</strain>
    </source>
</reference>
<protein>
    <recommendedName>
        <fullName evidence="4">DUF3902 family protein</fullName>
    </recommendedName>
</protein>
<dbReference type="Proteomes" id="UP000265801">
    <property type="component" value="Unassembled WGS sequence"/>
</dbReference>
<keyword evidence="3" id="KW-1185">Reference proteome</keyword>
<gene>
    <name evidence="2" type="ORF">D3H55_14225</name>
</gene>
<dbReference type="RefSeq" id="WP_119547753.1">
    <property type="nucleotide sequence ID" value="NZ_QXIR01000019.1"/>
</dbReference>
<name>A0A3A1QYS3_9BACI</name>
<comment type="caution">
    <text evidence="2">The sequence shown here is derived from an EMBL/GenBank/DDBJ whole genome shotgun (WGS) entry which is preliminary data.</text>
</comment>
<keyword evidence="1" id="KW-0812">Transmembrane</keyword>
<feature type="transmembrane region" description="Helical" evidence="1">
    <location>
        <begin position="37"/>
        <end position="58"/>
    </location>
</feature>
<organism evidence="2 3">
    <name type="scientific">Bacillus salacetis</name>
    <dbReference type="NCBI Taxonomy" id="2315464"/>
    <lineage>
        <taxon>Bacteria</taxon>
        <taxon>Bacillati</taxon>
        <taxon>Bacillota</taxon>
        <taxon>Bacilli</taxon>
        <taxon>Bacillales</taxon>
        <taxon>Bacillaceae</taxon>
        <taxon>Bacillus</taxon>
    </lineage>
</organism>
<sequence length="88" mass="9755">MTKKLWKSYTFLFLSILVTLTFIGIFVVGFGGGSQTLLWTLLSLIYIAGIASIIMGIWSCLSKLALHPSTIIGSVITVVNILLFFFFF</sequence>
<dbReference type="OrthoDB" id="2972511at2"/>